<evidence type="ECO:0000256" key="3">
    <source>
        <dbReference type="ARBA" id="ARBA00022692"/>
    </source>
</evidence>
<feature type="transmembrane region" description="Helical" evidence="7">
    <location>
        <begin position="125"/>
        <end position="143"/>
    </location>
</feature>
<dbReference type="PANTHER" id="PTHR11009">
    <property type="entry name" value="DER1-LIKE PROTEIN, DERLIN"/>
    <property type="match status" value="1"/>
</dbReference>
<feature type="transmembrane region" description="Helical" evidence="7">
    <location>
        <begin position="12"/>
        <end position="33"/>
    </location>
</feature>
<dbReference type="RefSeq" id="XP_066828950.1">
    <property type="nucleotide sequence ID" value="XM_066971965.1"/>
</dbReference>
<keyword evidence="4 7" id="KW-0256">Endoplasmic reticulum</keyword>
<feature type="region of interest" description="Disordered" evidence="8">
    <location>
        <begin position="307"/>
        <end position="336"/>
    </location>
</feature>
<keyword evidence="3 7" id="KW-0812">Transmembrane</keyword>
<dbReference type="InterPro" id="IPR035952">
    <property type="entry name" value="Rhomboid-like_sf"/>
</dbReference>
<accession>A0ABP0ZJI0</accession>
<dbReference type="Pfam" id="PF04511">
    <property type="entry name" value="DER1"/>
    <property type="match status" value="1"/>
</dbReference>
<evidence type="ECO:0000256" key="7">
    <source>
        <dbReference type="RuleBase" id="RU363059"/>
    </source>
</evidence>
<organism evidence="9 10">
    <name type="scientific">Lodderomyces beijingensis</name>
    <dbReference type="NCBI Taxonomy" id="1775926"/>
    <lineage>
        <taxon>Eukaryota</taxon>
        <taxon>Fungi</taxon>
        <taxon>Dikarya</taxon>
        <taxon>Ascomycota</taxon>
        <taxon>Saccharomycotina</taxon>
        <taxon>Pichiomycetes</taxon>
        <taxon>Debaryomycetaceae</taxon>
        <taxon>Candida/Lodderomyces clade</taxon>
        <taxon>Lodderomyces</taxon>
    </lineage>
</organism>
<comment type="similarity">
    <text evidence="2 7">Belongs to the derlin family.</text>
</comment>
<dbReference type="GeneID" id="92207208"/>
<evidence type="ECO:0000256" key="5">
    <source>
        <dbReference type="ARBA" id="ARBA00022989"/>
    </source>
</evidence>
<evidence type="ECO:0000256" key="6">
    <source>
        <dbReference type="ARBA" id="ARBA00023136"/>
    </source>
</evidence>
<evidence type="ECO:0000256" key="8">
    <source>
        <dbReference type="SAM" id="MobiDB-lite"/>
    </source>
</evidence>
<protein>
    <recommendedName>
        <fullName evidence="7">Derlin</fullName>
    </recommendedName>
</protein>
<dbReference type="SUPFAM" id="SSF144091">
    <property type="entry name" value="Rhomboid-like"/>
    <property type="match status" value="1"/>
</dbReference>
<gene>
    <name evidence="9" type="ORF">LODBEIA_P20120</name>
</gene>
<comment type="caution">
    <text evidence="7">Lacks conserved residue(s) required for the propagation of feature annotation.</text>
</comment>
<dbReference type="Proteomes" id="UP001497383">
    <property type="component" value="Chromosome 2"/>
</dbReference>
<evidence type="ECO:0000313" key="10">
    <source>
        <dbReference type="Proteomes" id="UP001497383"/>
    </source>
</evidence>
<feature type="transmembrane region" description="Helical" evidence="7">
    <location>
        <begin position="200"/>
        <end position="222"/>
    </location>
</feature>
<keyword evidence="5 7" id="KW-1133">Transmembrane helix</keyword>
<evidence type="ECO:0000256" key="1">
    <source>
        <dbReference type="ARBA" id="ARBA00004477"/>
    </source>
</evidence>
<feature type="compositionally biased region" description="Low complexity" evidence="8">
    <location>
        <begin position="326"/>
        <end position="336"/>
    </location>
</feature>
<keyword evidence="10" id="KW-1185">Reference proteome</keyword>
<name>A0ABP0ZJI0_9ASCO</name>
<dbReference type="InterPro" id="IPR007599">
    <property type="entry name" value="DER1"/>
</dbReference>
<evidence type="ECO:0000256" key="4">
    <source>
        <dbReference type="ARBA" id="ARBA00022824"/>
    </source>
</evidence>
<reference evidence="9 10" key="1">
    <citation type="submission" date="2024-03" db="EMBL/GenBank/DDBJ databases">
        <authorList>
            <person name="Brejova B."/>
        </authorList>
    </citation>
    <scope>NUCLEOTIDE SEQUENCE [LARGE SCALE GENOMIC DNA]</scope>
    <source>
        <strain evidence="9 10">CBS 14171</strain>
    </source>
</reference>
<dbReference type="EMBL" id="OZ022406">
    <property type="protein sequence ID" value="CAK9437634.1"/>
    <property type="molecule type" value="Genomic_DNA"/>
</dbReference>
<comment type="function">
    <text evidence="7">May be involved in the degradation of misfolded endoplasmic reticulum (ER) luminal proteins.</text>
</comment>
<evidence type="ECO:0000313" key="9">
    <source>
        <dbReference type="EMBL" id="CAK9437634.1"/>
    </source>
</evidence>
<proteinExistence type="inferred from homology"/>
<comment type="subcellular location">
    <subcellularLocation>
        <location evidence="1 7">Endoplasmic reticulum membrane</location>
        <topology evidence="1 7">Multi-pass membrane protein</topology>
    </subcellularLocation>
</comment>
<sequence length="365" mass="40044">MNNALIDNIKSIPPVTRFFTISTILACLGVTSFAAFPNLYINFGAVASEFAALRYLWQKGSTLQIAKAASVVVIRWYRFVTSFLIPSGIMSPNRINALFDTYFFYEFSNHLEAPEGKFKGNFPDYLWFIVLCGTFIQITNLSLDFISGDYSGATYFPHENLLACLTYVWSRSLKNAKINLLGLVPIKAYYLPLGNLIVKLILGGPVALIDTLVGILSGYLYLCIQSNTMPFYNLLPGAYGITKKRSDEGRRVGMTHVDQQSGAKFDYIEDSIYDKGYLKAPKMIYNLLSYPTNTSVRTTAFTVPTGAGGSVTPLRRTQPHSKEFNGSSTSSGGAASGAASATSSGYSWFGSSENVFKGKGHRLGD</sequence>
<evidence type="ECO:0000256" key="2">
    <source>
        <dbReference type="ARBA" id="ARBA00008917"/>
    </source>
</evidence>
<keyword evidence="6 7" id="KW-0472">Membrane</keyword>